<evidence type="ECO:0000313" key="3">
    <source>
        <dbReference type="EMBL" id="PSF35257.1"/>
    </source>
</evidence>
<dbReference type="InterPro" id="IPR002711">
    <property type="entry name" value="HNH"/>
</dbReference>
<name>A0A2T1LUM5_9CHRO</name>
<sequence length="269" mass="31074">MATFLLTWNSKRWHWNDFTEMVQLVQSGQLVTTRWSCGNSKRLKKGDRVFFIKLGQEPKGIFASGSVVQNSYEDLHWHQEKASLGETVMFVHVRFETLLNPEITQILPRQSLNLKPLAAMHWDTQMSGIQIPENIALELEKLWLNFVNSEKFSSPEEVSQDKTYYEGAVQQITVNAYERNFKARQECIKHYGINCFVCGFNFGQVFGDLGDGFIHIHHLHPLSEIKKEYNVNPIEDLRPICPNCHAMIHRRSPPLSIEEIQTILSKSKG</sequence>
<dbReference type="SUPFAM" id="SSF88697">
    <property type="entry name" value="PUA domain-like"/>
    <property type="match status" value="1"/>
</dbReference>
<keyword evidence="4" id="KW-1185">Reference proteome</keyword>
<dbReference type="CDD" id="cd00085">
    <property type="entry name" value="HNHc"/>
    <property type="match status" value="1"/>
</dbReference>
<dbReference type="GO" id="GO:0004519">
    <property type="term" value="F:endonuclease activity"/>
    <property type="evidence" value="ECO:0007669"/>
    <property type="project" value="UniProtKB-KW"/>
</dbReference>
<dbReference type="InterPro" id="IPR003615">
    <property type="entry name" value="HNH_nuc"/>
</dbReference>
<organism evidence="3 4">
    <name type="scientific">Aphanothece hegewaldii CCALA 016</name>
    <dbReference type="NCBI Taxonomy" id="2107694"/>
    <lineage>
        <taxon>Bacteria</taxon>
        <taxon>Bacillati</taxon>
        <taxon>Cyanobacteriota</taxon>
        <taxon>Cyanophyceae</taxon>
        <taxon>Oscillatoriophycideae</taxon>
        <taxon>Chroococcales</taxon>
        <taxon>Aphanothecaceae</taxon>
        <taxon>Aphanothece</taxon>
    </lineage>
</organism>
<dbReference type="GO" id="GO:0003676">
    <property type="term" value="F:nucleic acid binding"/>
    <property type="evidence" value="ECO:0007669"/>
    <property type="project" value="InterPro"/>
</dbReference>
<dbReference type="OrthoDB" id="9779761at2"/>
<dbReference type="RefSeq" id="WP_106458117.1">
    <property type="nucleotide sequence ID" value="NZ_PXOH01000021.1"/>
</dbReference>
<dbReference type="AlphaFoldDB" id="A0A2T1LUM5"/>
<evidence type="ECO:0000313" key="4">
    <source>
        <dbReference type="Proteomes" id="UP000239001"/>
    </source>
</evidence>
<dbReference type="InterPro" id="IPR015947">
    <property type="entry name" value="PUA-like_sf"/>
</dbReference>
<dbReference type="EMBL" id="PXOH01000021">
    <property type="protein sequence ID" value="PSF35257.1"/>
    <property type="molecule type" value="Genomic_DNA"/>
</dbReference>
<keyword evidence="3" id="KW-0255">Endonuclease</keyword>
<dbReference type="Gene3D" id="3.10.590.10">
    <property type="entry name" value="ph1033 like domains"/>
    <property type="match status" value="1"/>
</dbReference>
<gene>
    <name evidence="3" type="ORF">C7H19_17005</name>
</gene>
<evidence type="ECO:0000259" key="1">
    <source>
        <dbReference type="Pfam" id="PF01844"/>
    </source>
</evidence>
<reference evidence="3 4" key="1">
    <citation type="submission" date="2018-03" db="EMBL/GenBank/DDBJ databases">
        <title>The ancient ancestry and fast evolution of plastids.</title>
        <authorList>
            <person name="Moore K.R."/>
            <person name="Magnabosco C."/>
            <person name="Momper L."/>
            <person name="Gold D.A."/>
            <person name="Bosak T."/>
            <person name="Fournier G.P."/>
        </authorList>
    </citation>
    <scope>NUCLEOTIDE SEQUENCE [LARGE SCALE GENOMIC DNA]</scope>
    <source>
        <strain evidence="3 4">CCALA 016</strain>
    </source>
</reference>
<keyword evidence="3" id="KW-0540">Nuclease</keyword>
<proteinExistence type="predicted"/>
<accession>A0A2T1LUM5</accession>
<evidence type="ECO:0000259" key="2">
    <source>
        <dbReference type="Pfam" id="PF01878"/>
    </source>
</evidence>
<dbReference type="Proteomes" id="UP000239001">
    <property type="component" value="Unassembled WGS sequence"/>
</dbReference>
<dbReference type="InterPro" id="IPR002740">
    <property type="entry name" value="EVE_domain"/>
</dbReference>
<protein>
    <submittedName>
        <fullName evidence="3">HNH endonuclease</fullName>
    </submittedName>
</protein>
<dbReference type="Pfam" id="PF01878">
    <property type="entry name" value="EVE"/>
    <property type="match status" value="1"/>
</dbReference>
<feature type="domain" description="EVE" evidence="2">
    <location>
        <begin position="39"/>
        <end position="133"/>
    </location>
</feature>
<reference evidence="3 4" key="2">
    <citation type="submission" date="2018-03" db="EMBL/GenBank/DDBJ databases">
        <authorList>
            <person name="Keele B.F."/>
        </authorList>
    </citation>
    <scope>NUCLEOTIDE SEQUENCE [LARGE SCALE GENOMIC DNA]</scope>
    <source>
        <strain evidence="3 4">CCALA 016</strain>
    </source>
</reference>
<dbReference type="GO" id="GO:0008270">
    <property type="term" value="F:zinc ion binding"/>
    <property type="evidence" value="ECO:0007669"/>
    <property type="project" value="InterPro"/>
</dbReference>
<keyword evidence="3" id="KW-0378">Hydrolase</keyword>
<comment type="caution">
    <text evidence="3">The sequence shown here is derived from an EMBL/GenBank/DDBJ whole genome shotgun (WGS) entry which is preliminary data.</text>
</comment>
<dbReference type="Pfam" id="PF01844">
    <property type="entry name" value="HNH"/>
    <property type="match status" value="1"/>
</dbReference>
<feature type="domain" description="HNH" evidence="1">
    <location>
        <begin position="195"/>
        <end position="251"/>
    </location>
</feature>